<proteinExistence type="predicted"/>
<dbReference type="Proteomes" id="UP000054995">
    <property type="component" value="Unassembled WGS sequence"/>
</dbReference>
<keyword evidence="3" id="KW-1185">Reference proteome</keyword>
<feature type="chain" id="PRO_5006877750" evidence="1">
    <location>
        <begin position="17"/>
        <end position="62"/>
    </location>
</feature>
<evidence type="ECO:0000313" key="2">
    <source>
        <dbReference type="EMBL" id="KRY81776.1"/>
    </source>
</evidence>
<evidence type="ECO:0000313" key="3">
    <source>
        <dbReference type="Proteomes" id="UP000054995"/>
    </source>
</evidence>
<reference evidence="2 3" key="1">
    <citation type="submission" date="2015-01" db="EMBL/GenBank/DDBJ databases">
        <title>Evolution of Trichinella species and genotypes.</title>
        <authorList>
            <person name="Korhonen P.K."/>
            <person name="Edoardo P."/>
            <person name="Giuseppe L.R."/>
            <person name="Gasser R.B."/>
        </authorList>
    </citation>
    <scope>NUCLEOTIDE SEQUENCE [LARGE SCALE GENOMIC DNA]</scope>
    <source>
        <strain evidence="2">ISS470</strain>
    </source>
</reference>
<sequence>MNLMVMDLILYSFCNSLSITSSTDLIDGKLVIIAVPPKLLVDVAPHMIFQNMIVANYPHSQA</sequence>
<protein>
    <submittedName>
        <fullName evidence="2">Uncharacterized protein</fullName>
    </submittedName>
</protein>
<gene>
    <name evidence="2" type="ORF">T4D_4730</name>
</gene>
<dbReference type="AlphaFoldDB" id="A0A0V1F6S9"/>
<dbReference type="EMBL" id="JYDT01000205">
    <property type="protein sequence ID" value="KRY81776.1"/>
    <property type="molecule type" value="Genomic_DNA"/>
</dbReference>
<accession>A0A0V1F6S9</accession>
<evidence type="ECO:0000256" key="1">
    <source>
        <dbReference type="SAM" id="SignalP"/>
    </source>
</evidence>
<name>A0A0V1F6S9_TRIPS</name>
<feature type="signal peptide" evidence="1">
    <location>
        <begin position="1"/>
        <end position="16"/>
    </location>
</feature>
<comment type="caution">
    <text evidence="2">The sequence shown here is derived from an EMBL/GenBank/DDBJ whole genome shotgun (WGS) entry which is preliminary data.</text>
</comment>
<organism evidence="2 3">
    <name type="scientific">Trichinella pseudospiralis</name>
    <name type="common">Parasitic roundworm</name>
    <dbReference type="NCBI Taxonomy" id="6337"/>
    <lineage>
        <taxon>Eukaryota</taxon>
        <taxon>Metazoa</taxon>
        <taxon>Ecdysozoa</taxon>
        <taxon>Nematoda</taxon>
        <taxon>Enoplea</taxon>
        <taxon>Dorylaimia</taxon>
        <taxon>Trichinellida</taxon>
        <taxon>Trichinellidae</taxon>
        <taxon>Trichinella</taxon>
    </lineage>
</organism>
<keyword evidence="1" id="KW-0732">Signal</keyword>